<dbReference type="GeneID" id="67146690"/>
<keyword evidence="2" id="KW-0496">Mitochondrion</keyword>
<keyword evidence="1" id="KW-0472">Membrane</keyword>
<accession>A0A7U0FME0</accession>
<evidence type="ECO:0000313" key="2">
    <source>
        <dbReference type="EMBL" id="QQV68443.1"/>
    </source>
</evidence>
<protein>
    <submittedName>
        <fullName evidence="2">NADH dehydrogenase subunit 6</fullName>
    </submittedName>
</protein>
<feature type="transmembrane region" description="Helical" evidence="1">
    <location>
        <begin position="55"/>
        <end position="74"/>
    </location>
</feature>
<feature type="transmembrane region" description="Helical" evidence="1">
    <location>
        <begin position="128"/>
        <end position="151"/>
    </location>
</feature>
<dbReference type="CTD" id="4541"/>
<feature type="transmembrane region" description="Helical" evidence="1">
    <location>
        <begin position="6"/>
        <end position="24"/>
    </location>
</feature>
<organism evidence="2">
    <name type="scientific">Potamilus streckersoni</name>
    <dbReference type="NCBI Taxonomy" id="2493646"/>
    <lineage>
        <taxon>Eukaryota</taxon>
        <taxon>Metazoa</taxon>
        <taxon>Spiralia</taxon>
        <taxon>Lophotrochozoa</taxon>
        <taxon>Mollusca</taxon>
        <taxon>Bivalvia</taxon>
        <taxon>Autobranchia</taxon>
        <taxon>Heteroconchia</taxon>
        <taxon>Palaeoheterodonta</taxon>
        <taxon>Unionida</taxon>
        <taxon>Unionoidea</taxon>
        <taxon>Unionidae</taxon>
        <taxon>Ambleminae</taxon>
        <taxon>Lampsilini</taxon>
        <taxon>Potamilus</taxon>
    </lineage>
</organism>
<reference evidence="2" key="1">
    <citation type="submission" date="2020-12" db="EMBL/GenBank/DDBJ databases">
        <title>A high-quality reference genome for a parasitic bivalve with doubly uniparental inheritance (Bivalvia: Unionida).</title>
        <authorList>
            <person name="Smith C.H."/>
        </authorList>
    </citation>
    <scope>NUCLEOTIDE SEQUENCE</scope>
    <source>
        <strain evidence="2">PohiBra071</strain>
    </source>
</reference>
<geneLocation type="mitochondrion" evidence="2"/>
<dbReference type="AlphaFoldDB" id="A0A7U0FME0"/>
<proteinExistence type="predicted"/>
<evidence type="ECO:0000256" key="1">
    <source>
        <dbReference type="SAM" id="Phobius"/>
    </source>
</evidence>
<keyword evidence="1" id="KW-1133">Transmembrane helix</keyword>
<gene>
    <name evidence="2" type="primary">ND6</name>
</gene>
<name>A0A7U0FME0_9BIVA</name>
<feature type="transmembrane region" description="Helical" evidence="1">
    <location>
        <begin position="31"/>
        <end position="49"/>
    </location>
</feature>
<sequence length="167" mass="18394">MTAAVITLLSLLIIWIYLMLSMTLPMYPLSLGAMILLLAFIICVIVATMSPWYAYMLFFIFIGSMLVMFAYIASLTPNMTFAINNQLMPTILTVITTLGINNSEPTQNHQTNPNLSLSIDDSTQALSFLYSTIGESCIILLATVLLFTMVVSVKLCKPMSGALKPYS</sequence>
<dbReference type="RefSeq" id="YP_010148083.1">
    <property type="nucleotide sequence ID" value="NC_057093.1"/>
</dbReference>
<dbReference type="EMBL" id="MW413895">
    <property type="protein sequence ID" value="QQV68443.1"/>
    <property type="molecule type" value="Genomic_DNA"/>
</dbReference>
<keyword evidence="1" id="KW-0812">Transmembrane</keyword>